<dbReference type="Proteomes" id="UP001188597">
    <property type="component" value="Unassembled WGS sequence"/>
</dbReference>
<evidence type="ECO:0000313" key="2">
    <source>
        <dbReference type="Proteomes" id="UP001188597"/>
    </source>
</evidence>
<name>A0AA89BEX6_9ASTE</name>
<gene>
    <name evidence="1" type="ORF">RJ639_028638</name>
</gene>
<keyword evidence="2" id="KW-1185">Reference proteome</keyword>
<dbReference type="PROSITE" id="PS51367">
    <property type="entry name" value="THAUMATIN_2"/>
    <property type="match status" value="1"/>
</dbReference>
<proteinExistence type="predicted"/>
<dbReference type="PANTHER" id="PTHR31048">
    <property type="entry name" value="OS03G0233200 PROTEIN"/>
    <property type="match status" value="1"/>
</dbReference>
<dbReference type="Pfam" id="PF00314">
    <property type="entry name" value="Thaumatin"/>
    <property type="match status" value="1"/>
</dbReference>
<dbReference type="Gene3D" id="2.60.110.10">
    <property type="entry name" value="Thaumatin"/>
    <property type="match status" value="1"/>
</dbReference>
<evidence type="ECO:0000313" key="1">
    <source>
        <dbReference type="EMBL" id="KAK3041159.1"/>
    </source>
</evidence>
<reference evidence="1" key="1">
    <citation type="submission" date="2022-12" db="EMBL/GenBank/DDBJ databases">
        <title>Draft genome assemblies for two species of Escallonia (Escalloniales).</title>
        <authorList>
            <person name="Chanderbali A."/>
            <person name="Dervinis C."/>
            <person name="Anghel I."/>
            <person name="Soltis D."/>
            <person name="Soltis P."/>
            <person name="Zapata F."/>
        </authorList>
    </citation>
    <scope>NUCLEOTIDE SEQUENCE</scope>
    <source>
        <strain evidence="1">UCBG64.0493</strain>
        <tissue evidence="1">Leaf</tissue>
    </source>
</reference>
<dbReference type="AlphaFoldDB" id="A0AA89BEX6"/>
<sequence>MATAFVHAPDDPSETGGAWTTTCFEFGDLKNCCSGVDAPPDTCEPSYYSFYFGSKCPWAYRYVDDDGEEKSTTFASSCADYRITFCPHPSLATGWGGSSRPDFTCETTEGYSCPGQIAHA</sequence>
<dbReference type="InterPro" id="IPR001938">
    <property type="entry name" value="Thaumatin"/>
</dbReference>
<dbReference type="InterPro" id="IPR037176">
    <property type="entry name" value="Osmotin/thaumatin-like_sf"/>
</dbReference>
<accession>A0AA89BEX6</accession>
<protein>
    <submittedName>
        <fullName evidence="1">Uncharacterized protein</fullName>
    </submittedName>
</protein>
<organism evidence="1 2">
    <name type="scientific">Escallonia herrerae</name>
    <dbReference type="NCBI Taxonomy" id="1293975"/>
    <lineage>
        <taxon>Eukaryota</taxon>
        <taxon>Viridiplantae</taxon>
        <taxon>Streptophyta</taxon>
        <taxon>Embryophyta</taxon>
        <taxon>Tracheophyta</taxon>
        <taxon>Spermatophyta</taxon>
        <taxon>Magnoliopsida</taxon>
        <taxon>eudicotyledons</taxon>
        <taxon>Gunneridae</taxon>
        <taxon>Pentapetalae</taxon>
        <taxon>asterids</taxon>
        <taxon>campanulids</taxon>
        <taxon>Escalloniales</taxon>
        <taxon>Escalloniaceae</taxon>
        <taxon>Escallonia</taxon>
    </lineage>
</organism>
<dbReference type="EMBL" id="JAVXUP010000040">
    <property type="protein sequence ID" value="KAK3041159.1"/>
    <property type="molecule type" value="Genomic_DNA"/>
</dbReference>
<comment type="caution">
    <text evidence="1">The sequence shown here is derived from an EMBL/GenBank/DDBJ whole genome shotgun (WGS) entry which is preliminary data.</text>
</comment>
<dbReference type="SUPFAM" id="SSF49870">
    <property type="entry name" value="Osmotin, thaumatin-like protein"/>
    <property type="match status" value="1"/>
</dbReference>